<keyword evidence="1 5" id="KW-0678">Repressor</keyword>
<name>A0ABT2PUN1_9MOLU</name>
<dbReference type="PANTHER" id="PTHR34824:SF1">
    <property type="entry name" value="HEAT-INDUCIBLE TRANSCRIPTION REPRESSOR HRCA"/>
    <property type="match status" value="1"/>
</dbReference>
<dbReference type="NCBIfam" id="TIGR00331">
    <property type="entry name" value="hrcA"/>
    <property type="match status" value="1"/>
</dbReference>
<evidence type="ECO:0000313" key="7">
    <source>
        <dbReference type="EMBL" id="MCU0104651.1"/>
    </source>
</evidence>
<dbReference type="Gene3D" id="1.10.10.10">
    <property type="entry name" value="Winged helix-like DNA-binding domain superfamily/Winged helix DNA-binding domain"/>
    <property type="match status" value="1"/>
</dbReference>
<protein>
    <recommendedName>
        <fullName evidence="5">Heat-inducible transcription repressor HrcA</fullName>
    </recommendedName>
</protein>
<evidence type="ECO:0000256" key="1">
    <source>
        <dbReference type="ARBA" id="ARBA00022491"/>
    </source>
</evidence>
<dbReference type="PIRSF" id="PIRSF005485">
    <property type="entry name" value="HrcA"/>
    <property type="match status" value="1"/>
</dbReference>
<dbReference type="HAMAP" id="MF_00081">
    <property type="entry name" value="HrcA"/>
    <property type="match status" value="1"/>
</dbReference>
<evidence type="ECO:0000256" key="2">
    <source>
        <dbReference type="ARBA" id="ARBA00023015"/>
    </source>
</evidence>
<dbReference type="Gene3D" id="3.30.390.60">
    <property type="entry name" value="Heat-inducible transcription repressor hrca homolog, domain 3"/>
    <property type="match status" value="1"/>
</dbReference>
<dbReference type="InterPro" id="IPR036388">
    <property type="entry name" value="WH-like_DNA-bd_sf"/>
</dbReference>
<feature type="domain" description="Heat-inducible transcription repressor HrcA C-terminal" evidence="6">
    <location>
        <begin position="107"/>
        <end position="321"/>
    </location>
</feature>
<comment type="similarity">
    <text evidence="5">Belongs to the HrcA family.</text>
</comment>
<dbReference type="EMBL" id="JAOEGN010000004">
    <property type="protein sequence ID" value="MCU0104651.1"/>
    <property type="molecule type" value="Genomic_DNA"/>
</dbReference>
<proteinExistence type="inferred from homology"/>
<dbReference type="InterPro" id="IPR002571">
    <property type="entry name" value="HrcA"/>
</dbReference>
<keyword evidence="2 5" id="KW-0805">Transcription regulation</keyword>
<dbReference type="InterPro" id="IPR036390">
    <property type="entry name" value="WH_DNA-bd_sf"/>
</dbReference>
<dbReference type="InterPro" id="IPR029016">
    <property type="entry name" value="GAF-like_dom_sf"/>
</dbReference>
<reference evidence="8" key="1">
    <citation type="submission" date="2023-07" db="EMBL/GenBank/DDBJ databases">
        <title>Novel Mycoplasma species identified in domestic and wild animals.</title>
        <authorList>
            <person name="Volokhov D.V."/>
            <person name="Furtak V.A."/>
            <person name="Zagorodnyaya T.A."/>
        </authorList>
    </citation>
    <scope>NUCLEOTIDE SEQUENCE [LARGE SCALE GENOMIC DNA]</scope>
    <source>
        <strain evidence="8">92-19</strain>
    </source>
</reference>
<dbReference type="RefSeq" id="WP_262095894.1">
    <property type="nucleotide sequence ID" value="NZ_JAOEGN010000004.1"/>
</dbReference>
<evidence type="ECO:0000256" key="4">
    <source>
        <dbReference type="ARBA" id="ARBA00023163"/>
    </source>
</evidence>
<comment type="caution">
    <text evidence="7">The sequence shown here is derived from an EMBL/GenBank/DDBJ whole genome shotgun (WGS) entry which is preliminary data.</text>
</comment>
<evidence type="ECO:0000313" key="8">
    <source>
        <dbReference type="Proteomes" id="UP001209076"/>
    </source>
</evidence>
<accession>A0ABT2PUN1</accession>
<dbReference type="InterPro" id="IPR021153">
    <property type="entry name" value="HrcA_C"/>
</dbReference>
<evidence type="ECO:0000256" key="5">
    <source>
        <dbReference type="HAMAP-Rule" id="MF_00081"/>
    </source>
</evidence>
<organism evidence="7 8">
    <name type="scientific">Paracholeplasma vituli</name>
    <dbReference type="NCBI Taxonomy" id="69473"/>
    <lineage>
        <taxon>Bacteria</taxon>
        <taxon>Bacillati</taxon>
        <taxon>Mycoplasmatota</taxon>
        <taxon>Mollicutes</taxon>
        <taxon>Acholeplasmatales</taxon>
        <taxon>Acholeplasmataceae</taxon>
        <taxon>Paracholeplasma</taxon>
    </lineage>
</organism>
<gene>
    <name evidence="5 7" type="primary">hrcA</name>
    <name evidence="7" type="ORF">N7603_03165</name>
</gene>
<evidence type="ECO:0000259" key="6">
    <source>
        <dbReference type="Pfam" id="PF01628"/>
    </source>
</evidence>
<sequence length="337" mass="38793">MLTNRQKLILKAIIEAYVNDGIPVGSKALTDKPYLGFSSATLRYDMAKLEELGFLEKTHTSSGRIPSNLGYRYYVENLVTRDDNVKEVFPIIDRIFMEFENNKEIAVKEAINLLSELTNYTSMVLGPNEMLARIKKIDFIPLYNQDAVVLIVTDKGHVQSETVKIPEHISYMDFKKIISSLNDLLENQFVKDAKRILKNAFMEENLMEYMDYQERIIDTVVNAFRQLSEENVYLTGMGNMLVQPEFNDINQIRDLMYMLDRKELLRLVGRTNKLSIKIGKEADYMPTDTCTIISVPYAVTDEDQGTIAIIGPTRMDYSKVIPLMEYIAKNIAKLYKK</sequence>
<dbReference type="Proteomes" id="UP001209076">
    <property type="component" value="Unassembled WGS sequence"/>
</dbReference>
<keyword evidence="3 5" id="KW-0346">Stress response</keyword>
<dbReference type="InterPro" id="IPR023120">
    <property type="entry name" value="WHTH_transcript_rep_HrcA_IDD"/>
</dbReference>
<dbReference type="SUPFAM" id="SSF55781">
    <property type="entry name" value="GAF domain-like"/>
    <property type="match status" value="1"/>
</dbReference>
<dbReference type="SUPFAM" id="SSF46785">
    <property type="entry name" value="Winged helix' DNA-binding domain"/>
    <property type="match status" value="1"/>
</dbReference>
<comment type="function">
    <text evidence="5">Negative regulator of class I heat shock genes (grpE-dnaK-dnaJ and groELS operons). Prevents heat-shock induction of these operons.</text>
</comment>
<keyword evidence="8" id="KW-1185">Reference proteome</keyword>
<dbReference type="Pfam" id="PF01628">
    <property type="entry name" value="HrcA"/>
    <property type="match status" value="1"/>
</dbReference>
<dbReference type="Gene3D" id="3.30.450.40">
    <property type="match status" value="1"/>
</dbReference>
<evidence type="ECO:0000256" key="3">
    <source>
        <dbReference type="ARBA" id="ARBA00023016"/>
    </source>
</evidence>
<keyword evidence="4 5" id="KW-0804">Transcription</keyword>
<dbReference type="PANTHER" id="PTHR34824">
    <property type="entry name" value="HEAT-INDUCIBLE TRANSCRIPTION REPRESSOR HRCA"/>
    <property type="match status" value="1"/>
</dbReference>